<dbReference type="Proteomes" id="UP000010471">
    <property type="component" value="Chromosome"/>
</dbReference>
<dbReference type="CDD" id="cd00761">
    <property type="entry name" value="Glyco_tranf_GTA_type"/>
    <property type="match status" value="1"/>
</dbReference>
<dbReference type="HOGENOM" id="CLU_025996_0_0_3"/>
<sequence length="328" mass="37651">MPLISVIIPAYNAEKTIQETIDSVLNQTFQDFEIIVINDGSQDKTLEIVNSIKDPRLQVFSYPNAKQAASRNRGISHSTGEFLAFLDADDLWKPDKLEAQLKALQDNPEAVVAYSWSQCIDENGYFLREASQSTTSGDVYAKLLLCDFLDNGSNPLVRRQALEEVGTFDESLPPAEDWELWIRLAARYHFVAVPYPHILYRQSPTSASANLLRMASACKRVIDLSFERAPDSLQHLKSHSLANLYRFLAYRCFERFPTRSRALIALRFLWNAVINDSSLLRRKITWKMLLTSVLVLLLTHRYAYRVAHRTKQLHNFHTILSLMQLEPF</sequence>
<reference evidence="2 3" key="1">
    <citation type="submission" date="2012-06" db="EMBL/GenBank/DDBJ databases">
        <title>Finished chromosome of genome of Microcoleus sp. PCC 7113.</title>
        <authorList>
            <consortium name="US DOE Joint Genome Institute"/>
            <person name="Gugger M."/>
            <person name="Coursin T."/>
            <person name="Rippka R."/>
            <person name="Tandeau De Marsac N."/>
            <person name="Huntemann M."/>
            <person name="Wei C.-L."/>
            <person name="Han J."/>
            <person name="Detter J.C."/>
            <person name="Han C."/>
            <person name="Tapia R."/>
            <person name="Chen A."/>
            <person name="Kyrpides N."/>
            <person name="Mavromatis K."/>
            <person name="Markowitz V."/>
            <person name="Szeto E."/>
            <person name="Ivanova N."/>
            <person name="Pagani I."/>
            <person name="Pati A."/>
            <person name="Goodwin L."/>
            <person name="Nordberg H.P."/>
            <person name="Cantor M.N."/>
            <person name="Hua S.X."/>
            <person name="Woyke T."/>
            <person name="Kerfeld C.A."/>
        </authorList>
    </citation>
    <scope>NUCLEOTIDE SEQUENCE [LARGE SCALE GENOMIC DNA]</scope>
    <source>
        <strain evidence="2 3">PCC 7113</strain>
    </source>
</reference>
<dbReference type="KEGG" id="mic:Mic7113_4997"/>
<evidence type="ECO:0000313" key="2">
    <source>
        <dbReference type="EMBL" id="AFZ20658.1"/>
    </source>
</evidence>
<dbReference type="OrthoDB" id="9812327at2"/>
<dbReference type="InterPro" id="IPR019290">
    <property type="entry name" value="GlycosylTrfase-like_prok"/>
</dbReference>
<evidence type="ECO:0000259" key="1">
    <source>
        <dbReference type="Pfam" id="PF10111"/>
    </source>
</evidence>
<dbReference type="EMBL" id="CP003630">
    <property type="protein sequence ID" value="AFZ20658.1"/>
    <property type="molecule type" value="Genomic_DNA"/>
</dbReference>
<dbReference type="Gene3D" id="3.90.550.10">
    <property type="entry name" value="Spore Coat Polysaccharide Biosynthesis Protein SpsA, Chain A"/>
    <property type="match status" value="1"/>
</dbReference>
<dbReference type="GO" id="GO:0016740">
    <property type="term" value="F:transferase activity"/>
    <property type="evidence" value="ECO:0007669"/>
    <property type="project" value="UniProtKB-KW"/>
</dbReference>
<keyword evidence="3" id="KW-1185">Reference proteome</keyword>
<dbReference type="eggNOG" id="COG1215">
    <property type="taxonomic scope" value="Bacteria"/>
</dbReference>
<evidence type="ECO:0000313" key="3">
    <source>
        <dbReference type="Proteomes" id="UP000010471"/>
    </source>
</evidence>
<dbReference type="AlphaFoldDB" id="K9WKF6"/>
<dbReference type="STRING" id="1173027.Mic7113_4997"/>
<dbReference type="Pfam" id="PF10111">
    <property type="entry name" value="Glyco_tranf_2_2"/>
    <property type="match status" value="1"/>
</dbReference>
<dbReference type="PATRIC" id="fig|1173027.3.peg.5538"/>
<keyword evidence="2" id="KW-0808">Transferase</keyword>
<dbReference type="PANTHER" id="PTHR43685">
    <property type="entry name" value="GLYCOSYLTRANSFERASE"/>
    <property type="match status" value="1"/>
</dbReference>
<dbReference type="SUPFAM" id="SSF53448">
    <property type="entry name" value="Nucleotide-diphospho-sugar transferases"/>
    <property type="match status" value="1"/>
</dbReference>
<feature type="domain" description="Glycosyltransferase 2-like prokaryotic type" evidence="1">
    <location>
        <begin position="5"/>
        <end position="250"/>
    </location>
</feature>
<proteinExistence type="predicted"/>
<name>K9WKF6_9CYAN</name>
<dbReference type="InterPro" id="IPR050834">
    <property type="entry name" value="Glycosyltransf_2"/>
</dbReference>
<gene>
    <name evidence="2" type="ORF">Mic7113_4997</name>
</gene>
<accession>K9WKF6</accession>
<dbReference type="InterPro" id="IPR029044">
    <property type="entry name" value="Nucleotide-diphossugar_trans"/>
</dbReference>
<protein>
    <submittedName>
        <fullName evidence="2">Glycosyl transferase</fullName>
    </submittedName>
</protein>
<dbReference type="PANTHER" id="PTHR43685:SF2">
    <property type="entry name" value="GLYCOSYLTRANSFERASE 2-LIKE DOMAIN-CONTAINING PROTEIN"/>
    <property type="match status" value="1"/>
</dbReference>
<dbReference type="RefSeq" id="WP_015184793.1">
    <property type="nucleotide sequence ID" value="NC_019738.1"/>
</dbReference>
<organism evidence="2 3">
    <name type="scientific">Allocoleopsis franciscana PCC 7113</name>
    <dbReference type="NCBI Taxonomy" id="1173027"/>
    <lineage>
        <taxon>Bacteria</taxon>
        <taxon>Bacillati</taxon>
        <taxon>Cyanobacteriota</taxon>
        <taxon>Cyanophyceae</taxon>
        <taxon>Coleofasciculales</taxon>
        <taxon>Coleofasciculaceae</taxon>
        <taxon>Allocoleopsis</taxon>
        <taxon>Allocoleopsis franciscana</taxon>
    </lineage>
</organism>